<evidence type="ECO:0000313" key="6">
    <source>
        <dbReference type="EMBL" id="OKZ10478.1"/>
    </source>
</evidence>
<evidence type="ECO:0000256" key="4">
    <source>
        <dbReference type="PROSITE-ProRule" id="PRU00236"/>
    </source>
</evidence>
<evidence type="ECO:0000256" key="1">
    <source>
        <dbReference type="ARBA" id="ARBA00022679"/>
    </source>
</evidence>
<evidence type="ECO:0000256" key="3">
    <source>
        <dbReference type="HAMAP-Rule" id="MF_01121"/>
    </source>
</evidence>
<dbReference type="PROSITE" id="PS50305">
    <property type="entry name" value="SIRTUIN"/>
    <property type="match status" value="1"/>
</dbReference>
<evidence type="ECO:0000313" key="7">
    <source>
        <dbReference type="Proteomes" id="UP000186685"/>
    </source>
</evidence>
<comment type="function">
    <text evidence="3">NAD-dependent protein deacetylase which modulates the activities of several proteins which are inactive in their acetylated form.</text>
</comment>
<gene>
    <name evidence="3" type="primary">cobB</name>
    <name evidence="6" type="ORF">BHV76_06250</name>
</gene>
<proteinExistence type="inferred from homology"/>
<dbReference type="InterPro" id="IPR027546">
    <property type="entry name" value="Sirtuin_class_III"/>
</dbReference>
<dbReference type="InterPro" id="IPR026590">
    <property type="entry name" value="Ssirtuin_cat_dom"/>
</dbReference>
<feature type="domain" description="Deacetylase sirtuin-type" evidence="5">
    <location>
        <begin position="1"/>
        <end position="232"/>
    </location>
</feature>
<dbReference type="InterPro" id="IPR026591">
    <property type="entry name" value="Sirtuin_cat_small_dom_sf"/>
</dbReference>
<dbReference type="GO" id="GO:0036055">
    <property type="term" value="F:protein-succinyllysine desuccinylase activity"/>
    <property type="evidence" value="ECO:0007669"/>
    <property type="project" value="InterPro"/>
</dbReference>
<dbReference type="GO" id="GO:0017136">
    <property type="term" value="F:histone deacetylase activity, NAD-dependent"/>
    <property type="evidence" value="ECO:0007669"/>
    <property type="project" value="TreeGrafter"/>
</dbReference>
<dbReference type="SUPFAM" id="SSF52467">
    <property type="entry name" value="DHS-like NAD/FAD-binding domain"/>
    <property type="match status" value="1"/>
</dbReference>
<dbReference type="Proteomes" id="UP000186685">
    <property type="component" value="Unassembled WGS sequence"/>
</dbReference>
<evidence type="ECO:0000256" key="2">
    <source>
        <dbReference type="ARBA" id="ARBA00023027"/>
    </source>
</evidence>
<comment type="caution">
    <text evidence="3 4">Lacks conserved residue(s) required for the propagation of feature annotation.</text>
</comment>
<dbReference type="GO" id="GO:0070403">
    <property type="term" value="F:NAD+ binding"/>
    <property type="evidence" value="ECO:0007669"/>
    <property type="project" value="UniProtKB-UniRule"/>
</dbReference>
<feature type="binding site" evidence="3">
    <location>
        <begin position="175"/>
        <end position="177"/>
    </location>
    <ligand>
        <name>NAD(+)</name>
        <dbReference type="ChEBI" id="CHEBI:57540"/>
    </ligand>
</feature>
<comment type="similarity">
    <text evidence="3">Belongs to the sirtuin family. Class III subfamily.</text>
</comment>
<dbReference type="EC" id="2.3.1.286" evidence="3"/>
<dbReference type="InterPro" id="IPR029035">
    <property type="entry name" value="DHS-like_NAD/FAD-binding_dom"/>
</dbReference>
<accession>A0A854C0H6</accession>
<organism evidence="6 7">
    <name type="scientific">Phocaeicola plebeius</name>
    <dbReference type="NCBI Taxonomy" id="310297"/>
    <lineage>
        <taxon>Bacteria</taxon>
        <taxon>Pseudomonadati</taxon>
        <taxon>Bacteroidota</taxon>
        <taxon>Bacteroidia</taxon>
        <taxon>Bacteroidales</taxon>
        <taxon>Bacteroidaceae</taxon>
        <taxon>Phocaeicola</taxon>
    </lineage>
</organism>
<sequence>MKNLVFLTGAGMSAESGISTFRDAGGLWENYPVEQVASIDGYERNPELVICFYNGLRRKLLEALPNEGHRLVAKLEEKYNTTVVTQNIDDLHERAGSSHVVHLHGELMKATSSRNPNDKRCIVNLSADNPVIRMGDKAADGSQLRPFIVWFGEAVPEMEKAVEVASKADIFVVIGTSLNVYPAAGLINYVPAHAKMFLIDPKPVKLPYGIDVKVIQKGASEGMKELCAILDE</sequence>
<dbReference type="HAMAP" id="MF_01121">
    <property type="entry name" value="Sirtuin_ClassIII"/>
    <property type="match status" value="1"/>
</dbReference>
<comment type="subcellular location">
    <subcellularLocation>
        <location evidence="3">Cytoplasm</location>
    </subcellularLocation>
</comment>
<comment type="caution">
    <text evidence="6">The sequence shown here is derived from an EMBL/GenBank/DDBJ whole genome shotgun (WGS) entry which is preliminary data.</text>
</comment>
<feature type="binding site" evidence="3">
    <location>
        <begin position="9"/>
        <end position="28"/>
    </location>
    <ligand>
        <name>NAD(+)</name>
        <dbReference type="ChEBI" id="CHEBI:57540"/>
    </ligand>
</feature>
<feature type="binding site" evidence="3">
    <location>
        <position position="219"/>
    </location>
    <ligand>
        <name>NAD(+)</name>
        <dbReference type="ChEBI" id="CHEBI:57540"/>
    </ligand>
</feature>
<dbReference type="PANTHER" id="PTHR11085:SF4">
    <property type="entry name" value="NAD-DEPENDENT PROTEIN DEACYLASE"/>
    <property type="match status" value="1"/>
</dbReference>
<dbReference type="PANTHER" id="PTHR11085">
    <property type="entry name" value="NAD-DEPENDENT PROTEIN DEACYLASE SIRTUIN-5, MITOCHONDRIAL-RELATED"/>
    <property type="match status" value="1"/>
</dbReference>
<dbReference type="Pfam" id="PF02146">
    <property type="entry name" value="SIR2"/>
    <property type="match status" value="1"/>
</dbReference>
<dbReference type="AlphaFoldDB" id="A0A854C0H6"/>
<dbReference type="GO" id="GO:0036054">
    <property type="term" value="F:protein-malonyllysine demalonylase activity"/>
    <property type="evidence" value="ECO:0007669"/>
    <property type="project" value="InterPro"/>
</dbReference>
<evidence type="ECO:0000259" key="5">
    <source>
        <dbReference type="PROSITE" id="PS50305"/>
    </source>
</evidence>
<comment type="catalytic activity">
    <reaction evidence="3">
        <text>N(6)-acetyl-L-lysyl-[protein] + NAD(+) + H2O = 2''-O-acetyl-ADP-D-ribose + nicotinamide + L-lysyl-[protein]</text>
        <dbReference type="Rhea" id="RHEA:43636"/>
        <dbReference type="Rhea" id="RHEA-COMP:9752"/>
        <dbReference type="Rhea" id="RHEA-COMP:10731"/>
        <dbReference type="ChEBI" id="CHEBI:15377"/>
        <dbReference type="ChEBI" id="CHEBI:17154"/>
        <dbReference type="ChEBI" id="CHEBI:29969"/>
        <dbReference type="ChEBI" id="CHEBI:57540"/>
        <dbReference type="ChEBI" id="CHEBI:61930"/>
        <dbReference type="ChEBI" id="CHEBI:83767"/>
        <dbReference type="EC" id="2.3.1.286"/>
    </reaction>
</comment>
<keyword evidence="1" id="KW-0808">Transferase</keyword>
<feature type="active site" description="Proton acceptor" evidence="3">
    <location>
        <position position="104"/>
    </location>
</feature>
<dbReference type="Gene3D" id="3.40.50.1220">
    <property type="entry name" value="TPP-binding domain"/>
    <property type="match status" value="1"/>
</dbReference>
<feature type="binding site" evidence="3">
    <location>
        <begin position="86"/>
        <end position="89"/>
    </location>
    <ligand>
        <name>NAD(+)</name>
        <dbReference type="ChEBI" id="CHEBI:57540"/>
    </ligand>
</feature>
<dbReference type="InterPro" id="IPR050134">
    <property type="entry name" value="NAD-dep_sirtuin_deacylases"/>
</dbReference>
<dbReference type="InterPro" id="IPR003000">
    <property type="entry name" value="Sirtuin"/>
</dbReference>
<dbReference type="Gene3D" id="3.30.1600.10">
    <property type="entry name" value="SIR2/SIRT2 'Small Domain"/>
    <property type="match status" value="1"/>
</dbReference>
<keyword evidence="3" id="KW-0963">Cytoplasm</keyword>
<protein>
    <recommendedName>
        <fullName evidence="3">NAD-dependent protein deacylase</fullName>
        <ecNumber evidence="3">2.3.1.286</ecNumber>
    </recommendedName>
    <alternativeName>
        <fullName evidence="3">Regulatory protein SIR2 homolog</fullName>
    </alternativeName>
</protein>
<dbReference type="GO" id="GO:0005737">
    <property type="term" value="C:cytoplasm"/>
    <property type="evidence" value="ECO:0007669"/>
    <property type="project" value="UniProtKB-SubCell"/>
</dbReference>
<keyword evidence="2 3" id="KW-0520">NAD</keyword>
<reference evidence="6 7" key="1">
    <citation type="journal article" date="2016" name="Nat. Biotechnol.">
        <title>Measurement of bacterial replication rates in microbial communities.</title>
        <authorList>
            <person name="Brown C.T."/>
            <person name="Olm M.R."/>
            <person name="Thomas B.C."/>
            <person name="Banfield J.F."/>
        </authorList>
    </citation>
    <scope>NUCLEOTIDE SEQUENCE [LARGE SCALE GENOMIC DNA]</scope>
    <source>
        <strain evidence="6">45_130</strain>
    </source>
</reference>
<dbReference type="EMBL" id="MNQR01000019">
    <property type="protein sequence ID" value="OKZ10478.1"/>
    <property type="molecule type" value="Genomic_DNA"/>
</dbReference>
<name>A0A854C0H6_9BACT</name>